<feature type="region of interest" description="Disordered" evidence="1">
    <location>
        <begin position="19"/>
        <end position="38"/>
    </location>
</feature>
<organism evidence="2 3">
    <name type="scientific">Solanum pinnatisectum</name>
    <name type="common">tansyleaf nightshade</name>
    <dbReference type="NCBI Taxonomy" id="50273"/>
    <lineage>
        <taxon>Eukaryota</taxon>
        <taxon>Viridiplantae</taxon>
        <taxon>Streptophyta</taxon>
        <taxon>Embryophyta</taxon>
        <taxon>Tracheophyta</taxon>
        <taxon>Spermatophyta</taxon>
        <taxon>Magnoliopsida</taxon>
        <taxon>eudicotyledons</taxon>
        <taxon>Gunneridae</taxon>
        <taxon>Pentapetalae</taxon>
        <taxon>asterids</taxon>
        <taxon>lamiids</taxon>
        <taxon>Solanales</taxon>
        <taxon>Solanaceae</taxon>
        <taxon>Solanoideae</taxon>
        <taxon>Solaneae</taxon>
        <taxon>Solanum</taxon>
    </lineage>
</organism>
<evidence type="ECO:0000313" key="3">
    <source>
        <dbReference type="Proteomes" id="UP001311915"/>
    </source>
</evidence>
<name>A0AAV9LVA1_9SOLN</name>
<accession>A0AAV9LVA1</accession>
<sequence>MSERLYDNMNTWANPWRAKEKNVDGGVPPKGLQGDQVPLGNQENEVSVVPPDMTNEDIRSALLTLAQGMTAQVNRDVWPRMNDNESTMASRLKDFVRINPPIFLGSKVGEDPQEFLDEVYKIVNAMGVSSSEKAELASYQLKDVAQVWFTQ</sequence>
<dbReference type="Proteomes" id="UP001311915">
    <property type="component" value="Unassembled WGS sequence"/>
</dbReference>
<gene>
    <name evidence="2" type="ORF">R3W88_022655</name>
</gene>
<dbReference type="EMBL" id="JAWPEI010000004">
    <property type="protein sequence ID" value="KAK4729667.1"/>
    <property type="molecule type" value="Genomic_DNA"/>
</dbReference>
<dbReference type="AlphaFoldDB" id="A0AAV9LVA1"/>
<evidence type="ECO:0000313" key="2">
    <source>
        <dbReference type="EMBL" id="KAK4729667.1"/>
    </source>
</evidence>
<proteinExistence type="predicted"/>
<keyword evidence="3" id="KW-1185">Reference proteome</keyword>
<reference evidence="2 3" key="1">
    <citation type="submission" date="2023-10" db="EMBL/GenBank/DDBJ databases">
        <title>Genome-Wide Identification Analysis in wild type Solanum Pinnatisectum Reveals Some Genes Defensing Phytophthora Infestans.</title>
        <authorList>
            <person name="Sun C."/>
        </authorList>
    </citation>
    <scope>NUCLEOTIDE SEQUENCE [LARGE SCALE GENOMIC DNA]</scope>
    <source>
        <strain evidence="2">LQN</strain>
        <tissue evidence="2">Leaf</tissue>
    </source>
</reference>
<evidence type="ECO:0008006" key="4">
    <source>
        <dbReference type="Google" id="ProtNLM"/>
    </source>
</evidence>
<protein>
    <recommendedName>
        <fullName evidence="4">Gag-pol polyprotein</fullName>
    </recommendedName>
</protein>
<comment type="caution">
    <text evidence="2">The sequence shown here is derived from an EMBL/GenBank/DDBJ whole genome shotgun (WGS) entry which is preliminary data.</text>
</comment>
<evidence type="ECO:0000256" key="1">
    <source>
        <dbReference type="SAM" id="MobiDB-lite"/>
    </source>
</evidence>